<dbReference type="SMART" id="SM00389">
    <property type="entry name" value="HOX"/>
    <property type="match status" value="1"/>
</dbReference>
<dbReference type="SUPFAM" id="SSF46689">
    <property type="entry name" value="Homeodomain-like"/>
    <property type="match status" value="1"/>
</dbReference>
<feature type="region of interest" description="Disordered" evidence="13">
    <location>
        <begin position="206"/>
        <end position="278"/>
    </location>
</feature>
<keyword evidence="16" id="KW-1185">Reference proteome</keyword>
<dbReference type="OrthoDB" id="6159439at2759"/>
<dbReference type="Gene3D" id="1.10.10.60">
    <property type="entry name" value="Homeodomain-like"/>
    <property type="match status" value="1"/>
</dbReference>
<dbReference type="GO" id="GO:0048663">
    <property type="term" value="P:neuron fate commitment"/>
    <property type="evidence" value="ECO:0007669"/>
    <property type="project" value="UniProtKB-ARBA"/>
</dbReference>
<evidence type="ECO:0000256" key="13">
    <source>
        <dbReference type="SAM" id="MobiDB-lite"/>
    </source>
</evidence>
<evidence type="ECO:0000256" key="11">
    <source>
        <dbReference type="PROSITE-ProRule" id="PRU00108"/>
    </source>
</evidence>
<dbReference type="GO" id="GO:0000978">
    <property type="term" value="F:RNA polymerase II cis-regulatory region sequence-specific DNA binding"/>
    <property type="evidence" value="ECO:0007669"/>
    <property type="project" value="TreeGrafter"/>
</dbReference>
<keyword evidence="4 11" id="KW-0238">DNA-binding</keyword>
<comment type="subcellular location">
    <subcellularLocation>
        <location evidence="1 11 12">Nucleus</location>
    </subcellularLocation>
</comment>
<dbReference type="EMBL" id="WJQU01003039">
    <property type="protein sequence ID" value="KAJ6628240.1"/>
    <property type="molecule type" value="Genomic_DNA"/>
</dbReference>
<dbReference type="PRINTS" id="PR00024">
    <property type="entry name" value="HOMEOBOX"/>
</dbReference>
<name>A0A9Q0RSS0_9DIPT</name>
<dbReference type="AlphaFoldDB" id="A0A9Q0RSS0"/>
<dbReference type="GO" id="GO:0000981">
    <property type="term" value="F:DNA-binding transcription factor activity, RNA polymerase II-specific"/>
    <property type="evidence" value="ECO:0007669"/>
    <property type="project" value="InterPro"/>
</dbReference>
<evidence type="ECO:0000256" key="12">
    <source>
        <dbReference type="RuleBase" id="RU000682"/>
    </source>
</evidence>
<keyword evidence="5 11" id="KW-0371">Homeobox</keyword>
<dbReference type="CDD" id="cd00086">
    <property type="entry name" value="homeodomain"/>
    <property type="match status" value="1"/>
</dbReference>
<dbReference type="FunFam" id="1.10.10.60:FF:000417">
    <property type="entry name" value="Even-skipped homeobox 1"/>
    <property type="match status" value="1"/>
</dbReference>
<dbReference type="InterPro" id="IPR001356">
    <property type="entry name" value="HD"/>
</dbReference>
<keyword evidence="7" id="KW-0844">Vision</keyword>
<comment type="similarity">
    <text evidence="8">Belongs to the even-skipped homeobox family.</text>
</comment>
<dbReference type="InterPro" id="IPR000047">
    <property type="entry name" value="HTH_motif"/>
</dbReference>
<dbReference type="Pfam" id="PF00046">
    <property type="entry name" value="Homeodomain"/>
    <property type="match status" value="1"/>
</dbReference>
<evidence type="ECO:0000256" key="9">
    <source>
        <dbReference type="ARBA" id="ARBA00056641"/>
    </source>
</evidence>
<comment type="function">
    <text evidence="9">Required to establish the unique cell identity of photoreceptors R2 and R5 and consequently for ommatidial assembly in the developing eye imaginal disk. Repression of expression in R8 photoreceptor by senseless (sens) is an essential mechanism of R8 cell fate determination.</text>
</comment>
<feature type="compositionally biased region" description="Polar residues" evidence="13">
    <location>
        <begin position="206"/>
        <end position="215"/>
    </location>
</feature>
<protein>
    <recommendedName>
        <fullName evidence="10">Homeobox protein rough</fullName>
    </recommendedName>
</protein>
<dbReference type="InterPro" id="IPR017970">
    <property type="entry name" value="Homeobox_CS"/>
</dbReference>
<sequence length="278" mass="31696">MQEYRFMDHQQREQQIMVDLMPQQYANSSPPAQSPTTQERGSPNMDNMNGPPLDPSVRRYRTAFSREQLNRLEKEFYKENYVSRPRRCELAAQLGLPESTIKVWFQNRRMKDKRQRLSIQWPYAAVYTDPAFAASLLQAAATTVGMPYGYSTAHMMQQMSVIPPQMPLNHFSYGYRYSPYPVPSRTHQVPAGTYPVANSAYSTLSAMSNLTPPHDTQSRSSPQSVPSISPTSDRLTSPIRNVISSSHNEQIKTSPPSQQTVLKGKETPKLFKPYNQEI</sequence>
<dbReference type="GO" id="GO:0005634">
    <property type="term" value="C:nucleus"/>
    <property type="evidence" value="ECO:0007669"/>
    <property type="project" value="UniProtKB-SubCell"/>
</dbReference>
<evidence type="ECO:0000259" key="14">
    <source>
        <dbReference type="PROSITE" id="PS50071"/>
    </source>
</evidence>
<feature type="compositionally biased region" description="Polar residues" evidence="13">
    <location>
        <begin position="24"/>
        <end position="47"/>
    </location>
</feature>
<evidence type="ECO:0000256" key="5">
    <source>
        <dbReference type="ARBA" id="ARBA00023155"/>
    </source>
</evidence>
<dbReference type="PRINTS" id="PR00031">
    <property type="entry name" value="HTHREPRESSR"/>
</dbReference>
<keyword evidence="6 11" id="KW-0539">Nucleus</keyword>
<evidence type="ECO:0000256" key="7">
    <source>
        <dbReference type="ARBA" id="ARBA00023305"/>
    </source>
</evidence>
<dbReference type="PROSITE" id="PS50071">
    <property type="entry name" value="HOMEOBOX_2"/>
    <property type="match status" value="1"/>
</dbReference>
<feature type="compositionally biased region" description="Low complexity" evidence="13">
    <location>
        <begin position="218"/>
        <end position="232"/>
    </location>
</feature>
<keyword evidence="2" id="KW-0217">Developmental protein</keyword>
<feature type="region of interest" description="Disordered" evidence="13">
    <location>
        <begin position="20"/>
        <end position="55"/>
    </location>
</feature>
<keyword evidence="3" id="KW-0716">Sensory transduction</keyword>
<evidence type="ECO:0000256" key="3">
    <source>
        <dbReference type="ARBA" id="ARBA00022606"/>
    </source>
</evidence>
<evidence type="ECO:0000256" key="4">
    <source>
        <dbReference type="ARBA" id="ARBA00023125"/>
    </source>
</evidence>
<dbReference type="PANTHER" id="PTHR46294:SF4">
    <property type="entry name" value="SEGMENTATION PROTEIN EVEN-SKIPPED"/>
    <property type="match status" value="1"/>
</dbReference>
<evidence type="ECO:0000313" key="15">
    <source>
        <dbReference type="EMBL" id="KAJ6628240.1"/>
    </source>
</evidence>
<dbReference type="InterPro" id="IPR052002">
    <property type="entry name" value="Even-skipped_HD"/>
</dbReference>
<proteinExistence type="inferred from homology"/>
<dbReference type="GO" id="GO:0007601">
    <property type="term" value="P:visual perception"/>
    <property type="evidence" value="ECO:0007669"/>
    <property type="project" value="UniProtKB-KW"/>
</dbReference>
<dbReference type="Proteomes" id="UP001151699">
    <property type="component" value="Unassembled WGS sequence"/>
</dbReference>
<gene>
    <name evidence="15" type="primary">eve</name>
    <name evidence="15" type="ORF">Bhyg_16710</name>
</gene>
<accession>A0A9Q0RSS0</accession>
<feature type="DNA-binding region" description="Homeobox" evidence="11">
    <location>
        <begin position="57"/>
        <end position="116"/>
    </location>
</feature>
<evidence type="ECO:0000256" key="2">
    <source>
        <dbReference type="ARBA" id="ARBA00022473"/>
    </source>
</evidence>
<evidence type="ECO:0000256" key="1">
    <source>
        <dbReference type="ARBA" id="ARBA00004123"/>
    </source>
</evidence>
<evidence type="ECO:0000256" key="6">
    <source>
        <dbReference type="ARBA" id="ARBA00023242"/>
    </source>
</evidence>
<organism evidence="15 16">
    <name type="scientific">Pseudolycoriella hygida</name>
    <dbReference type="NCBI Taxonomy" id="35572"/>
    <lineage>
        <taxon>Eukaryota</taxon>
        <taxon>Metazoa</taxon>
        <taxon>Ecdysozoa</taxon>
        <taxon>Arthropoda</taxon>
        <taxon>Hexapoda</taxon>
        <taxon>Insecta</taxon>
        <taxon>Pterygota</taxon>
        <taxon>Neoptera</taxon>
        <taxon>Endopterygota</taxon>
        <taxon>Diptera</taxon>
        <taxon>Nematocera</taxon>
        <taxon>Sciaroidea</taxon>
        <taxon>Sciaridae</taxon>
        <taxon>Pseudolycoriella</taxon>
    </lineage>
</organism>
<feature type="compositionally biased region" description="Polar residues" evidence="13">
    <location>
        <begin position="233"/>
        <end position="261"/>
    </location>
</feature>
<dbReference type="InterPro" id="IPR009057">
    <property type="entry name" value="Homeodomain-like_sf"/>
</dbReference>
<dbReference type="InterPro" id="IPR020479">
    <property type="entry name" value="HD_metazoa"/>
</dbReference>
<dbReference type="PANTHER" id="PTHR46294">
    <property type="entry name" value="SEGMENTATION PROTEIN EVEN-SKIPPED"/>
    <property type="match status" value="1"/>
</dbReference>
<evidence type="ECO:0000313" key="16">
    <source>
        <dbReference type="Proteomes" id="UP001151699"/>
    </source>
</evidence>
<dbReference type="PROSITE" id="PS00027">
    <property type="entry name" value="HOMEOBOX_1"/>
    <property type="match status" value="1"/>
</dbReference>
<reference evidence="15" key="1">
    <citation type="submission" date="2022-07" db="EMBL/GenBank/DDBJ databases">
        <authorList>
            <person name="Trinca V."/>
            <person name="Uliana J.V.C."/>
            <person name="Torres T.T."/>
            <person name="Ward R.J."/>
            <person name="Monesi N."/>
        </authorList>
    </citation>
    <scope>NUCLEOTIDE SEQUENCE</scope>
    <source>
        <strain evidence="15">HSMRA1968</strain>
        <tissue evidence="15">Whole embryos</tissue>
    </source>
</reference>
<evidence type="ECO:0000256" key="8">
    <source>
        <dbReference type="ARBA" id="ARBA00038449"/>
    </source>
</evidence>
<feature type="domain" description="Homeobox" evidence="14">
    <location>
        <begin position="55"/>
        <end position="115"/>
    </location>
</feature>
<evidence type="ECO:0000256" key="10">
    <source>
        <dbReference type="ARBA" id="ARBA00068739"/>
    </source>
</evidence>
<comment type="caution">
    <text evidence="15">The sequence shown here is derived from an EMBL/GenBank/DDBJ whole genome shotgun (WGS) entry which is preliminary data.</text>
</comment>